<feature type="transmembrane region" description="Helical" evidence="1">
    <location>
        <begin position="39"/>
        <end position="61"/>
    </location>
</feature>
<protein>
    <submittedName>
        <fullName evidence="3">HPP family protein+B94</fullName>
    </submittedName>
</protein>
<evidence type="ECO:0000313" key="3">
    <source>
        <dbReference type="EMBL" id="QES24236.1"/>
    </source>
</evidence>
<keyword evidence="1" id="KW-0812">Transmembrane</keyword>
<dbReference type="EMBL" id="CP029194">
    <property type="protein sequence ID" value="QES24236.1"/>
    <property type="molecule type" value="Genomic_DNA"/>
</dbReference>
<name>A0A5P2B1Q4_STRVZ</name>
<evidence type="ECO:0000313" key="4">
    <source>
        <dbReference type="Proteomes" id="UP000324106"/>
    </source>
</evidence>
<evidence type="ECO:0000256" key="1">
    <source>
        <dbReference type="SAM" id="Phobius"/>
    </source>
</evidence>
<dbReference type="AlphaFoldDB" id="A0A5P2B1Q4"/>
<feature type="transmembrane region" description="Helical" evidence="1">
    <location>
        <begin position="107"/>
        <end position="134"/>
    </location>
</feature>
<dbReference type="Pfam" id="PF04982">
    <property type="entry name" value="TM_HPP"/>
    <property type="match status" value="1"/>
</dbReference>
<feature type="transmembrane region" description="Helical" evidence="1">
    <location>
        <begin position="68"/>
        <end position="87"/>
    </location>
</feature>
<evidence type="ECO:0000259" key="2">
    <source>
        <dbReference type="Pfam" id="PF04982"/>
    </source>
</evidence>
<feature type="domain" description="HPP transmembrane region" evidence="2">
    <location>
        <begin position="37"/>
        <end position="186"/>
    </location>
</feature>
<dbReference type="InterPro" id="IPR007065">
    <property type="entry name" value="HPP"/>
</dbReference>
<sequence>MDVFELGVARELAFPCPVEKDTGIRKVVSVPVSKAPPRASWNVIASATAAAVIGLVALVAVGKATGQVLLIPPLAASAALVYGAPALPLAQPRSVVGGQLLSAITGFVVLAVAGSSVWSAAVAGGLALGVMMIARTPHSPAAATAVIVAATAPDALVFLPLLALASVILVAVGAAAGRVKAQAVYPAYWW</sequence>
<gene>
    <name evidence="3" type="ORF">DEJ46_38350</name>
</gene>
<accession>A0A5P2B1Q4</accession>
<organism evidence="3 4">
    <name type="scientific">Streptomyces venezuelae</name>
    <dbReference type="NCBI Taxonomy" id="54571"/>
    <lineage>
        <taxon>Bacteria</taxon>
        <taxon>Bacillati</taxon>
        <taxon>Actinomycetota</taxon>
        <taxon>Actinomycetes</taxon>
        <taxon>Kitasatosporales</taxon>
        <taxon>Streptomycetaceae</taxon>
        <taxon>Streptomyces</taxon>
    </lineage>
</organism>
<dbReference type="PANTHER" id="PTHR33741">
    <property type="entry name" value="TRANSMEMBRANE PROTEIN DDB_G0269096-RELATED"/>
    <property type="match status" value="1"/>
</dbReference>
<proteinExistence type="predicted"/>
<keyword evidence="1" id="KW-1133">Transmembrane helix</keyword>
<feature type="transmembrane region" description="Helical" evidence="1">
    <location>
        <begin position="155"/>
        <end position="176"/>
    </location>
</feature>
<keyword evidence="1" id="KW-0472">Membrane</keyword>
<reference evidence="3 4" key="1">
    <citation type="submission" date="2018-05" db="EMBL/GenBank/DDBJ databases">
        <title>Streptomyces venezuelae.</title>
        <authorList>
            <person name="Kim W."/>
            <person name="Lee N."/>
            <person name="Cho B.-K."/>
        </authorList>
    </citation>
    <scope>NUCLEOTIDE SEQUENCE [LARGE SCALE GENOMIC DNA]</scope>
    <source>
        <strain evidence="3 4">ATCC 15068</strain>
    </source>
</reference>
<dbReference type="InterPro" id="IPR058581">
    <property type="entry name" value="TM_HPP"/>
</dbReference>
<dbReference type="Proteomes" id="UP000324106">
    <property type="component" value="Chromosome"/>
</dbReference>
<dbReference type="PANTHER" id="PTHR33741:SF5">
    <property type="entry name" value="TRANSMEMBRANE PROTEIN DDB_G0269096-RELATED"/>
    <property type="match status" value="1"/>
</dbReference>